<evidence type="ECO:0000259" key="3">
    <source>
        <dbReference type="PROSITE" id="PS51845"/>
    </source>
</evidence>
<proteinExistence type="predicted"/>
<comment type="caution">
    <text evidence="4">The sequence shown here is derived from an EMBL/GenBank/DDBJ whole genome shotgun (WGS) entry which is preliminary data.</text>
</comment>
<dbReference type="CDD" id="cd00077">
    <property type="entry name" value="HDc"/>
    <property type="match status" value="1"/>
</dbReference>
<dbReference type="PROSITE" id="PS51845">
    <property type="entry name" value="PDEASE_I_2"/>
    <property type="match status" value="1"/>
</dbReference>
<name>A0AAV4QTM7_CAEEX</name>
<dbReference type="InterPro" id="IPR036971">
    <property type="entry name" value="PDEase_catalytic_dom_sf"/>
</dbReference>
<dbReference type="InterPro" id="IPR023174">
    <property type="entry name" value="PDEase_CS"/>
</dbReference>
<dbReference type="InterPro" id="IPR003607">
    <property type="entry name" value="HD/PDEase_dom"/>
</dbReference>
<dbReference type="EMBL" id="BPLR01006669">
    <property type="protein sequence ID" value="GIY11634.1"/>
    <property type="molecule type" value="Genomic_DNA"/>
</dbReference>
<evidence type="ECO:0000256" key="1">
    <source>
        <dbReference type="ARBA" id="ARBA00022723"/>
    </source>
</evidence>
<dbReference type="AlphaFoldDB" id="A0AAV4QTM7"/>
<organism evidence="4 5">
    <name type="scientific">Caerostris extrusa</name>
    <name type="common">Bark spider</name>
    <name type="synonym">Caerostris bankana</name>
    <dbReference type="NCBI Taxonomy" id="172846"/>
    <lineage>
        <taxon>Eukaryota</taxon>
        <taxon>Metazoa</taxon>
        <taxon>Ecdysozoa</taxon>
        <taxon>Arthropoda</taxon>
        <taxon>Chelicerata</taxon>
        <taxon>Arachnida</taxon>
        <taxon>Araneae</taxon>
        <taxon>Araneomorphae</taxon>
        <taxon>Entelegynae</taxon>
        <taxon>Araneoidea</taxon>
        <taxon>Araneidae</taxon>
        <taxon>Caerostris</taxon>
    </lineage>
</organism>
<dbReference type="SUPFAM" id="SSF109604">
    <property type="entry name" value="HD-domain/PDEase-like"/>
    <property type="match status" value="1"/>
</dbReference>
<reference evidence="4 5" key="1">
    <citation type="submission" date="2021-06" db="EMBL/GenBank/DDBJ databases">
        <title>Caerostris extrusa draft genome.</title>
        <authorList>
            <person name="Kono N."/>
            <person name="Arakawa K."/>
        </authorList>
    </citation>
    <scope>NUCLEOTIDE SEQUENCE [LARGE SCALE GENOMIC DNA]</scope>
</reference>
<accession>A0AAV4QTM7</accession>
<dbReference type="GO" id="GO:0007165">
    <property type="term" value="P:signal transduction"/>
    <property type="evidence" value="ECO:0007669"/>
    <property type="project" value="InterPro"/>
</dbReference>
<dbReference type="GO" id="GO:0004114">
    <property type="term" value="F:3',5'-cyclic-nucleotide phosphodiesterase activity"/>
    <property type="evidence" value="ECO:0007669"/>
    <property type="project" value="InterPro"/>
</dbReference>
<evidence type="ECO:0000256" key="2">
    <source>
        <dbReference type="ARBA" id="ARBA00022801"/>
    </source>
</evidence>
<protein>
    <submittedName>
        <fullName evidence="4">cGMP-specific 3',5'-cyclic phosphodiesterase</fullName>
    </submittedName>
</protein>
<gene>
    <name evidence="4" type="primary">Pde6</name>
    <name evidence="4" type="ORF">CEXT_374881</name>
</gene>
<feature type="non-terminal residue" evidence="4">
    <location>
        <position position="1"/>
    </location>
</feature>
<dbReference type="GO" id="GO:0046872">
    <property type="term" value="F:metal ion binding"/>
    <property type="evidence" value="ECO:0007669"/>
    <property type="project" value="UniProtKB-KW"/>
</dbReference>
<feature type="domain" description="PDEase" evidence="3">
    <location>
        <begin position="1"/>
        <end position="147"/>
    </location>
</feature>
<dbReference type="Gene3D" id="1.10.1300.10">
    <property type="entry name" value="3'5'-cyclic nucleotide phosphodiesterase, catalytic domain"/>
    <property type="match status" value="2"/>
</dbReference>
<keyword evidence="2" id="KW-0378">Hydrolase</keyword>
<dbReference type="PANTHER" id="PTHR11347">
    <property type="entry name" value="CYCLIC NUCLEOTIDE PHOSPHODIESTERASE"/>
    <property type="match status" value="1"/>
</dbReference>
<evidence type="ECO:0000313" key="4">
    <source>
        <dbReference type="EMBL" id="GIY11634.1"/>
    </source>
</evidence>
<dbReference type="PROSITE" id="PS00126">
    <property type="entry name" value="PDEASE_I_1"/>
    <property type="match status" value="1"/>
</dbReference>
<keyword evidence="1" id="KW-0479">Metal-binding</keyword>
<sequence>IKAGDVLGELETLSLLIACLCHDLDHRGGNQILSHQSPEEYMNVIHFLEDAILATDLTAYIKRQFTFTQMAKRGNYNWKREDNRELLRGMLMTACDIAAITKPWEIQKKGNMVKTNDNKRNARILSESFASLIRHVAASLTIEMQAI</sequence>
<keyword evidence="5" id="KW-1185">Reference proteome</keyword>
<dbReference type="Proteomes" id="UP001054945">
    <property type="component" value="Unassembled WGS sequence"/>
</dbReference>
<evidence type="ECO:0000313" key="5">
    <source>
        <dbReference type="Proteomes" id="UP001054945"/>
    </source>
</evidence>
<dbReference type="InterPro" id="IPR002073">
    <property type="entry name" value="PDEase_catalytic_dom"/>
</dbReference>
<dbReference type="Pfam" id="PF00233">
    <property type="entry name" value="PDEase_I"/>
    <property type="match status" value="1"/>
</dbReference>